<feature type="compositionally biased region" description="Polar residues" evidence="1">
    <location>
        <begin position="136"/>
        <end position="156"/>
    </location>
</feature>
<feature type="compositionally biased region" description="Polar residues" evidence="1">
    <location>
        <begin position="384"/>
        <end position="394"/>
    </location>
</feature>
<protein>
    <recommendedName>
        <fullName evidence="2">Chitin-binding type-2 domain-containing protein</fullName>
    </recommendedName>
</protein>
<name>A0AAV1YXG3_9ARAC</name>
<dbReference type="SUPFAM" id="SSF57625">
    <property type="entry name" value="Invertebrate chitin-binding proteins"/>
    <property type="match status" value="1"/>
</dbReference>
<evidence type="ECO:0000256" key="1">
    <source>
        <dbReference type="SAM" id="MobiDB-lite"/>
    </source>
</evidence>
<feature type="region of interest" description="Disordered" evidence="1">
    <location>
        <begin position="285"/>
        <end position="489"/>
    </location>
</feature>
<dbReference type="InterPro" id="IPR002509">
    <property type="entry name" value="NODB_dom"/>
</dbReference>
<dbReference type="PROSITE" id="PS50940">
    <property type="entry name" value="CHIT_BIND_II"/>
    <property type="match status" value="1"/>
</dbReference>
<dbReference type="SMART" id="SM00494">
    <property type="entry name" value="ChtBD2"/>
    <property type="match status" value="1"/>
</dbReference>
<evidence type="ECO:0000313" key="3">
    <source>
        <dbReference type="EMBL" id="CAL1262613.1"/>
    </source>
</evidence>
<dbReference type="PANTHER" id="PTHR45985">
    <property type="match status" value="1"/>
</dbReference>
<feature type="compositionally biased region" description="Polar residues" evidence="1">
    <location>
        <begin position="456"/>
        <end position="469"/>
    </location>
</feature>
<feature type="compositionally biased region" description="Basic and acidic residues" evidence="1">
    <location>
        <begin position="338"/>
        <end position="349"/>
    </location>
</feature>
<dbReference type="CDD" id="cd10975">
    <property type="entry name" value="CE4_CDA_like_2"/>
    <property type="match status" value="1"/>
</dbReference>
<feature type="compositionally biased region" description="Polar residues" evidence="1">
    <location>
        <begin position="172"/>
        <end position="190"/>
    </location>
</feature>
<feature type="compositionally biased region" description="Low complexity" evidence="1">
    <location>
        <begin position="364"/>
        <end position="383"/>
    </location>
</feature>
<proteinExistence type="predicted"/>
<feature type="region of interest" description="Disordered" evidence="1">
    <location>
        <begin position="221"/>
        <end position="255"/>
    </location>
</feature>
<dbReference type="EMBL" id="CAXIEN010000006">
    <property type="protein sequence ID" value="CAL1262613.1"/>
    <property type="molecule type" value="Genomic_DNA"/>
</dbReference>
<sequence>MITFFAMENFRAKSSIGTLSLLGFSFVFLLVSVQCQKATDAFKCPQQFGYFRDTTDCNKYFICVFGDALHDKCTPGLYFNDELRMCDWPRNVKDCQSGLSGAGSETTGRRIYGTSTSRPRSSSSSSRPSYHRNENIHSPNSIAPANPTQDTRTGSRYTPPISIGESYAVASRNASQFQPSSYRRPSSHTTVRAHPATSARPYLYSTGPPASFKPVYYRVTKPASPTGPTRDSSSNKRKVYEDDYYDSEYEDDESSIEEPQMMVNQHLRSGNNLYVRPITIANVRTSAAPRPAPSSRPTYNSNGNILRGPPNTRNTNIQPKVTYSSFNNRGQSRPSAYDSRESVENDRTSYNRNIIRAAAPTHGSNVRSRTSNSNSNRNSALSSTYTSNPRNTDSLIHLRPQVSNDRGIQSLDNGGESLDAQFGTNPRAISLPDRPYRNPNSFESSSELRKAERNHQQQYSKPKVSSTRFSAPARPAYKTEDSSEESYDEYPEYYYDDEDYEDDDDVQNISPVPKVVIRLQKPSSTTRKTTTTTTTTTTRRPITTTRRLIPPATTKPPKRGLPFGISRPATKPAFKVGPKPLPKLPSRPESAYPTPRPLTVAEKCTSRNCVLPDCRCPTAEIPGKIPARDIPQIVLITFDDAVNDLNYELYAELFDSRKNPNGCPILGTFYVSHEWTDYGMVQSLYSKGHEMASHSITHSHGEKFSVSRWTQEIAGQREILHLYGGVKLEDIRGMRAPFLQVGGNNMFESLYINNFTYDSSMPVLDNSPPFFPYTLDYNIGHECMIPPCPTKSFPGLWEVGMVMWNDYRGGRCSMGDACANPDNAEDVFKMLLKNFERHYNSNRAPFGLFYHAAWFTTQHYRKGYMKFIDYINSKDDVYMVTNWQAIQWMREPTPLSRIQSFKPWQCPKDSEKPGPCHHPKACNLNYKGGSRSLKTCQPCPSVFPWTGRTGFNEVYAV</sequence>
<dbReference type="Gene3D" id="2.170.140.10">
    <property type="entry name" value="Chitin binding domain"/>
    <property type="match status" value="1"/>
</dbReference>
<dbReference type="InterPro" id="IPR036508">
    <property type="entry name" value="Chitin-bd_dom_sf"/>
</dbReference>
<gene>
    <name evidence="3" type="ORF">LARSCL_LOCUS1080</name>
</gene>
<keyword evidence="4" id="KW-1185">Reference proteome</keyword>
<dbReference type="GO" id="GO:0008061">
    <property type="term" value="F:chitin binding"/>
    <property type="evidence" value="ECO:0007669"/>
    <property type="project" value="InterPro"/>
</dbReference>
<feature type="compositionally biased region" description="Basic and acidic residues" evidence="1">
    <location>
        <begin position="446"/>
        <end position="455"/>
    </location>
</feature>
<dbReference type="Pfam" id="PF01607">
    <property type="entry name" value="CBM_14"/>
    <property type="match status" value="1"/>
</dbReference>
<dbReference type="Gene3D" id="3.20.20.370">
    <property type="entry name" value="Glycoside hydrolase/deacetylase"/>
    <property type="match status" value="1"/>
</dbReference>
<feature type="region of interest" description="Disordered" evidence="1">
    <location>
        <begin position="548"/>
        <end position="595"/>
    </location>
</feature>
<accession>A0AAV1YXG3</accession>
<evidence type="ECO:0000313" key="4">
    <source>
        <dbReference type="Proteomes" id="UP001497382"/>
    </source>
</evidence>
<feature type="compositionally biased region" description="Low complexity" evidence="1">
    <location>
        <begin position="285"/>
        <end position="298"/>
    </location>
</feature>
<organism evidence="3 4">
    <name type="scientific">Larinioides sclopetarius</name>
    <dbReference type="NCBI Taxonomy" id="280406"/>
    <lineage>
        <taxon>Eukaryota</taxon>
        <taxon>Metazoa</taxon>
        <taxon>Ecdysozoa</taxon>
        <taxon>Arthropoda</taxon>
        <taxon>Chelicerata</taxon>
        <taxon>Arachnida</taxon>
        <taxon>Araneae</taxon>
        <taxon>Araneomorphae</taxon>
        <taxon>Entelegynae</taxon>
        <taxon>Araneoidea</taxon>
        <taxon>Araneidae</taxon>
        <taxon>Larinioides</taxon>
    </lineage>
</organism>
<evidence type="ECO:0000259" key="2">
    <source>
        <dbReference type="PROSITE" id="PS50940"/>
    </source>
</evidence>
<comment type="caution">
    <text evidence="3">The sequence shown here is derived from an EMBL/GenBank/DDBJ whole genome shotgun (WGS) entry which is preliminary data.</text>
</comment>
<dbReference type="PANTHER" id="PTHR45985:SF12">
    <property type="entry name" value="CHITIN DEACETYLASE-LIKE 5, ISOFORM B"/>
    <property type="match status" value="1"/>
</dbReference>
<dbReference type="GO" id="GO:0005576">
    <property type="term" value="C:extracellular region"/>
    <property type="evidence" value="ECO:0007669"/>
    <property type="project" value="InterPro"/>
</dbReference>
<feature type="compositionally biased region" description="Polar residues" evidence="1">
    <location>
        <begin position="401"/>
        <end position="412"/>
    </location>
</feature>
<dbReference type="InterPro" id="IPR002557">
    <property type="entry name" value="Chitin-bd_dom"/>
</dbReference>
<feature type="region of interest" description="Disordered" evidence="1">
    <location>
        <begin position="97"/>
        <end position="207"/>
    </location>
</feature>
<dbReference type="SUPFAM" id="SSF88713">
    <property type="entry name" value="Glycoside hydrolase/deacetylase"/>
    <property type="match status" value="1"/>
</dbReference>
<dbReference type="Proteomes" id="UP001497382">
    <property type="component" value="Unassembled WGS sequence"/>
</dbReference>
<feature type="compositionally biased region" description="Low complexity" evidence="1">
    <location>
        <begin position="114"/>
        <end position="128"/>
    </location>
</feature>
<feature type="compositionally biased region" description="Polar residues" evidence="1">
    <location>
        <begin position="311"/>
        <end position="334"/>
    </location>
</feature>
<dbReference type="AlphaFoldDB" id="A0AAV1YXG3"/>
<feature type="domain" description="Chitin-binding type-2" evidence="2">
    <location>
        <begin position="41"/>
        <end position="97"/>
    </location>
</feature>
<feature type="compositionally biased region" description="Acidic residues" evidence="1">
    <location>
        <begin position="242"/>
        <end position="255"/>
    </location>
</feature>
<dbReference type="GO" id="GO:0005975">
    <property type="term" value="P:carbohydrate metabolic process"/>
    <property type="evidence" value="ECO:0007669"/>
    <property type="project" value="InterPro"/>
</dbReference>
<dbReference type="Pfam" id="PF01522">
    <property type="entry name" value="Polysacc_deac_1"/>
    <property type="match status" value="1"/>
</dbReference>
<dbReference type="InterPro" id="IPR052740">
    <property type="entry name" value="CE4"/>
</dbReference>
<reference evidence="3 4" key="1">
    <citation type="submission" date="2024-04" db="EMBL/GenBank/DDBJ databases">
        <authorList>
            <person name="Rising A."/>
            <person name="Reimegard J."/>
            <person name="Sonavane S."/>
            <person name="Akerstrom W."/>
            <person name="Nylinder S."/>
            <person name="Hedman E."/>
            <person name="Kallberg Y."/>
        </authorList>
    </citation>
    <scope>NUCLEOTIDE SEQUENCE [LARGE SCALE GENOMIC DNA]</scope>
</reference>
<dbReference type="EMBL" id="CAXIEN010000006">
    <property type="protein sequence ID" value="CAL1262612.1"/>
    <property type="molecule type" value="Genomic_DNA"/>
</dbReference>
<dbReference type="InterPro" id="IPR011330">
    <property type="entry name" value="Glyco_hydro/deAcase_b/a-brl"/>
</dbReference>
<dbReference type="GO" id="GO:0016810">
    <property type="term" value="F:hydrolase activity, acting on carbon-nitrogen (but not peptide) bonds"/>
    <property type="evidence" value="ECO:0007669"/>
    <property type="project" value="InterPro"/>
</dbReference>
<feature type="compositionally biased region" description="Polar residues" evidence="1">
    <location>
        <begin position="97"/>
        <end position="106"/>
    </location>
</feature>